<dbReference type="SMART" id="SM00421">
    <property type="entry name" value="HTH_LUXR"/>
    <property type="match status" value="1"/>
</dbReference>
<dbReference type="PROSITE" id="PS50043">
    <property type="entry name" value="HTH_LUXR_2"/>
    <property type="match status" value="1"/>
</dbReference>
<organism evidence="6 7">
    <name type="scientific">Leptothrix cholodnii (strain ATCC 51168 / LMG 8142 / SP-6)</name>
    <name type="common">Leptothrix discophora (strain SP-6)</name>
    <dbReference type="NCBI Taxonomy" id="395495"/>
    <lineage>
        <taxon>Bacteria</taxon>
        <taxon>Pseudomonadati</taxon>
        <taxon>Pseudomonadota</taxon>
        <taxon>Betaproteobacteria</taxon>
        <taxon>Burkholderiales</taxon>
        <taxon>Sphaerotilaceae</taxon>
        <taxon>Leptothrix</taxon>
    </lineage>
</organism>
<dbReference type="InterPro" id="IPR039420">
    <property type="entry name" value="WalR-like"/>
</dbReference>
<dbReference type="InterPro" id="IPR016032">
    <property type="entry name" value="Sig_transdc_resp-reg_C-effctor"/>
</dbReference>
<dbReference type="RefSeq" id="WP_012345909.1">
    <property type="nucleotide sequence ID" value="NC_010524.1"/>
</dbReference>
<keyword evidence="3" id="KW-0804">Transcription</keyword>
<dbReference type="Pfam" id="PF03472">
    <property type="entry name" value="Autoind_bind"/>
    <property type="match status" value="1"/>
</dbReference>
<name>B1Y1W7_LEPCP</name>
<dbReference type="GO" id="GO:0003677">
    <property type="term" value="F:DNA binding"/>
    <property type="evidence" value="ECO:0007669"/>
    <property type="project" value="UniProtKB-KW"/>
</dbReference>
<protein>
    <submittedName>
        <fullName evidence="6">Transcriptional regulator, LuxR family</fullName>
    </submittedName>
</protein>
<dbReference type="PROSITE" id="PS00622">
    <property type="entry name" value="HTH_LUXR_1"/>
    <property type="match status" value="1"/>
</dbReference>
<proteinExistence type="predicted"/>
<evidence type="ECO:0000256" key="1">
    <source>
        <dbReference type="ARBA" id="ARBA00023015"/>
    </source>
</evidence>
<evidence type="ECO:0000313" key="6">
    <source>
        <dbReference type="EMBL" id="ACB33147.1"/>
    </source>
</evidence>
<dbReference type="AlphaFoldDB" id="B1Y1W7"/>
<dbReference type="SUPFAM" id="SSF75516">
    <property type="entry name" value="Pheromone-binding domain of LuxR-like quorum-sensing transcription factors"/>
    <property type="match status" value="1"/>
</dbReference>
<feature type="region of interest" description="Disordered" evidence="4">
    <location>
        <begin position="231"/>
        <end position="254"/>
    </location>
</feature>
<dbReference type="InterPro" id="IPR036693">
    <property type="entry name" value="TF_LuxR_autoind-bd_dom_sf"/>
</dbReference>
<dbReference type="PANTHER" id="PTHR43214">
    <property type="entry name" value="TWO-COMPONENT RESPONSE REGULATOR"/>
    <property type="match status" value="1"/>
</dbReference>
<dbReference type="PANTHER" id="PTHR43214:SF43">
    <property type="entry name" value="TWO-COMPONENT RESPONSE REGULATOR"/>
    <property type="match status" value="1"/>
</dbReference>
<dbReference type="EMBL" id="CP001013">
    <property type="protein sequence ID" value="ACB33147.1"/>
    <property type="molecule type" value="Genomic_DNA"/>
</dbReference>
<dbReference type="Gene3D" id="3.30.450.80">
    <property type="entry name" value="Transcription factor LuxR-like, autoinducer-binding domain"/>
    <property type="match status" value="1"/>
</dbReference>
<feature type="compositionally biased region" description="Low complexity" evidence="4">
    <location>
        <begin position="235"/>
        <end position="247"/>
    </location>
</feature>
<dbReference type="GO" id="GO:0006355">
    <property type="term" value="P:regulation of DNA-templated transcription"/>
    <property type="evidence" value="ECO:0007669"/>
    <property type="project" value="InterPro"/>
</dbReference>
<sequence>MQACIGLLDADQAYFVTFVRDDHDLVICRFMLACDARWCRRYLAAGCQNHDPWLVYATHHSEPTAASALDVVATEHRQVVALIHEGGFVSTLLVPAHSGLSQARTSLLCLGSETVDHFERRDSAGHRILARALAAELHEWWSARIRRELVEAAQLTPTELSLVRHQCAGHSSKRIASELHVSPASIDSRFQRLHAKLGVLNRRQAARLLVDCGLILPSFNSRRALGPMQIEPINTGVSTGSSSGASRAPPPVER</sequence>
<reference evidence="6 7" key="1">
    <citation type="submission" date="2008-03" db="EMBL/GenBank/DDBJ databases">
        <title>Complete sequence of Leptothrix cholodnii SP-6.</title>
        <authorList>
            <consortium name="US DOE Joint Genome Institute"/>
            <person name="Copeland A."/>
            <person name="Lucas S."/>
            <person name="Lapidus A."/>
            <person name="Glavina del Rio T."/>
            <person name="Dalin E."/>
            <person name="Tice H."/>
            <person name="Bruce D."/>
            <person name="Goodwin L."/>
            <person name="Pitluck S."/>
            <person name="Chertkov O."/>
            <person name="Brettin T."/>
            <person name="Detter J.C."/>
            <person name="Han C."/>
            <person name="Kuske C.R."/>
            <person name="Schmutz J."/>
            <person name="Larimer F."/>
            <person name="Land M."/>
            <person name="Hauser L."/>
            <person name="Kyrpides N."/>
            <person name="Lykidis A."/>
            <person name="Emerson D."/>
            <person name="Richardson P."/>
        </authorList>
    </citation>
    <scope>NUCLEOTIDE SEQUENCE [LARGE SCALE GENOMIC DNA]</scope>
    <source>
        <strain evidence="7">ATCC 51168 / LMG 8142 / SP-6</strain>
    </source>
</reference>
<evidence type="ECO:0000259" key="5">
    <source>
        <dbReference type="PROSITE" id="PS50043"/>
    </source>
</evidence>
<dbReference type="Gene3D" id="1.10.10.10">
    <property type="entry name" value="Winged helix-like DNA-binding domain superfamily/Winged helix DNA-binding domain"/>
    <property type="match status" value="1"/>
</dbReference>
<dbReference type="KEGG" id="lch:Lcho_0875"/>
<dbReference type="Proteomes" id="UP000001693">
    <property type="component" value="Chromosome"/>
</dbReference>
<dbReference type="InterPro" id="IPR000792">
    <property type="entry name" value="Tscrpt_reg_LuxR_C"/>
</dbReference>
<keyword evidence="7" id="KW-1185">Reference proteome</keyword>
<dbReference type="Pfam" id="PF00196">
    <property type="entry name" value="GerE"/>
    <property type="match status" value="1"/>
</dbReference>
<evidence type="ECO:0000256" key="3">
    <source>
        <dbReference type="ARBA" id="ARBA00023163"/>
    </source>
</evidence>
<dbReference type="STRING" id="395495.Lcho_0875"/>
<evidence type="ECO:0000256" key="4">
    <source>
        <dbReference type="SAM" id="MobiDB-lite"/>
    </source>
</evidence>
<evidence type="ECO:0000256" key="2">
    <source>
        <dbReference type="ARBA" id="ARBA00023125"/>
    </source>
</evidence>
<dbReference type="SUPFAM" id="SSF46894">
    <property type="entry name" value="C-terminal effector domain of the bipartite response regulators"/>
    <property type="match status" value="1"/>
</dbReference>
<dbReference type="InterPro" id="IPR005143">
    <property type="entry name" value="TF_LuxR_autoind-bd_dom"/>
</dbReference>
<dbReference type="InterPro" id="IPR036388">
    <property type="entry name" value="WH-like_DNA-bd_sf"/>
</dbReference>
<gene>
    <name evidence="6" type="ordered locus">Lcho_0875</name>
</gene>
<dbReference type="eggNOG" id="COG2197">
    <property type="taxonomic scope" value="Bacteria"/>
</dbReference>
<keyword evidence="1" id="KW-0805">Transcription regulation</keyword>
<keyword evidence="2" id="KW-0238">DNA-binding</keyword>
<feature type="domain" description="HTH luxR-type" evidence="5">
    <location>
        <begin position="148"/>
        <end position="213"/>
    </location>
</feature>
<dbReference type="HOGENOM" id="CLU_076028_0_0_4"/>
<accession>B1Y1W7</accession>
<evidence type="ECO:0000313" key="7">
    <source>
        <dbReference type="Proteomes" id="UP000001693"/>
    </source>
</evidence>